<name>A0ABV6SZ89_9GAMM</name>
<evidence type="ECO:0000313" key="1">
    <source>
        <dbReference type="EMBL" id="MFC0717506.1"/>
    </source>
</evidence>
<accession>A0ABV6SZ89</accession>
<keyword evidence="2" id="KW-1185">Reference proteome</keyword>
<dbReference type="Proteomes" id="UP001589898">
    <property type="component" value="Unassembled WGS sequence"/>
</dbReference>
<sequence>MTILSRSEAESLVQELASAMTQVLGVITGKRPVLVESPEDSLTNLITTVGDLAVYAWEGEWRGSQSQLATALHEVGTISELLPAGFMHPDGTDLIDIRQKQALERLINAAHARHALDDDEELSIEWLAALAGVAEKTIRAATSRGASNPIPVENRKHRAWIKAEDALAWLSRRPDFKPTRFRGDGPDQPLITDTATLAQTCKCWLEHAGTDATTLASTNGWPAEVTHALAAIAARKPEAAFTALSPALLKQFAEFTGMPQPGEFARQTYRLLALAHADARASADLDSIH</sequence>
<gene>
    <name evidence="1" type="ORF">ACFFFU_07055</name>
</gene>
<dbReference type="EMBL" id="JBHLTF010000028">
    <property type="protein sequence ID" value="MFC0717506.1"/>
    <property type="molecule type" value="Genomic_DNA"/>
</dbReference>
<dbReference type="RefSeq" id="WP_189497947.1">
    <property type="nucleotide sequence ID" value="NZ_BMZT01000008.1"/>
</dbReference>
<proteinExistence type="predicted"/>
<reference evidence="1 2" key="1">
    <citation type="submission" date="2024-09" db="EMBL/GenBank/DDBJ databases">
        <authorList>
            <person name="Sun Q."/>
            <person name="Mori K."/>
        </authorList>
    </citation>
    <scope>NUCLEOTIDE SEQUENCE [LARGE SCALE GENOMIC DNA]</scope>
    <source>
        <strain evidence="1 2">KCTC 52403</strain>
    </source>
</reference>
<evidence type="ECO:0000313" key="2">
    <source>
        <dbReference type="Proteomes" id="UP001589898"/>
    </source>
</evidence>
<comment type="caution">
    <text evidence="1">The sequence shown here is derived from an EMBL/GenBank/DDBJ whole genome shotgun (WGS) entry which is preliminary data.</text>
</comment>
<organism evidence="1 2">
    <name type="scientific">Luteimonas padinae</name>
    <dbReference type="NCBI Taxonomy" id="1714359"/>
    <lineage>
        <taxon>Bacteria</taxon>
        <taxon>Pseudomonadati</taxon>
        <taxon>Pseudomonadota</taxon>
        <taxon>Gammaproteobacteria</taxon>
        <taxon>Lysobacterales</taxon>
        <taxon>Lysobacteraceae</taxon>
        <taxon>Luteimonas</taxon>
    </lineage>
</organism>
<evidence type="ECO:0008006" key="3">
    <source>
        <dbReference type="Google" id="ProtNLM"/>
    </source>
</evidence>
<protein>
    <recommendedName>
        <fullName evidence="3">DNA-binding protein</fullName>
    </recommendedName>
</protein>